<name>A0A5B7GI62_PORTR</name>
<feature type="compositionally biased region" description="Polar residues" evidence="1">
    <location>
        <begin position="42"/>
        <end position="60"/>
    </location>
</feature>
<protein>
    <submittedName>
        <fullName evidence="2">Uncharacterized protein</fullName>
    </submittedName>
</protein>
<reference evidence="2 3" key="1">
    <citation type="submission" date="2019-05" db="EMBL/GenBank/DDBJ databases">
        <title>Another draft genome of Portunus trituberculatus and its Hox gene families provides insights of decapod evolution.</title>
        <authorList>
            <person name="Jeong J.-H."/>
            <person name="Song I."/>
            <person name="Kim S."/>
            <person name="Choi T."/>
            <person name="Kim D."/>
            <person name="Ryu S."/>
            <person name="Kim W."/>
        </authorList>
    </citation>
    <scope>NUCLEOTIDE SEQUENCE [LARGE SCALE GENOMIC DNA]</scope>
    <source>
        <tissue evidence="2">Muscle</tissue>
    </source>
</reference>
<proteinExistence type="predicted"/>
<evidence type="ECO:0000313" key="2">
    <source>
        <dbReference type="EMBL" id="MPC58612.1"/>
    </source>
</evidence>
<feature type="region of interest" description="Disordered" evidence="1">
    <location>
        <begin position="39"/>
        <end position="60"/>
    </location>
</feature>
<dbReference type="EMBL" id="VSRR010015837">
    <property type="protein sequence ID" value="MPC58612.1"/>
    <property type="molecule type" value="Genomic_DNA"/>
</dbReference>
<evidence type="ECO:0000256" key="1">
    <source>
        <dbReference type="SAM" id="MobiDB-lite"/>
    </source>
</evidence>
<evidence type="ECO:0000313" key="3">
    <source>
        <dbReference type="Proteomes" id="UP000324222"/>
    </source>
</evidence>
<keyword evidence="3" id="KW-1185">Reference proteome</keyword>
<dbReference type="AlphaFoldDB" id="A0A5B7GI62"/>
<accession>A0A5B7GI62</accession>
<sequence>METLTNIAYLHILHAGFSELGPQRTTPSSSRHSPALRLRLTSHATTQSATDTLTSQRPAG</sequence>
<gene>
    <name evidence="2" type="ORF">E2C01_052619</name>
</gene>
<organism evidence="2 3">
    <name type="scientific">Portunus trituberculatus</name>
    <name type="common">Swimming crab</name>
    <name type="synonym">Neptunus trituberculatus</name>
    <dbReference type="NCBI Taxonomy" id="210409"/>
    <lineage>
        <taxon>Eukaryota</taxon>
        <taxon>Metazoa</taxon>
        <taxon>Ecdysozoa</taxon>
        <taxon>Arthropoda</taxon>
        <taxon>Crustacea</taxon>
        <taxon>Multicrustacea</taxon>
        <taxon>Malacostraca</taxon>
        <taxon>Eumalacostraca</taxon>
        <taxon>Eucarida</taxon>
        <taxon>Decapoda</taxon>
        <taxon>Pleocyemata</taxon>
        <taxon>Brachyura</taxon>
        <taxon>Eubrachyura</taxon>
        <taxon>Portunoidea</taxon>
        <taxon>Portunidae</taxon>
        <taxon>Portuninae</taxon>
        <taxon>Portunus</taxon>
    </lineage>
</organism>
<comment type="caution">
    <text evidence="2">The sequence shown here is derived from an EMBL/GenBank/DDBJ whole genome shotgun (WGS) entry which is preliminary data.</text>
</comment>
<dbReference type="Proteomes" id="UP000324222">
    <property type="component" value="Unassembled WGS sequence"/>
</dbReference>